<comment type="caution">
    <text evidence="1">The sequence shown here is derived from an EMBL/GenBank/DDBJ whole genome shotgun (WGS) entry which is preliminary data.</text>
</comment>
<reference evidence="1 2" key="1">
    <citation type="submission" date="2011-12" db="EMBL/GenBank/DDBJ databases">
        <title>Whole genome shotgun sequence of Gordonia effusa NBRC 100432.</title>
        <authorList>
            <person name="Yoshida I."/>
            <person name="Takarada H."/>
            <person name="Hosoyama A."/>
            <person name="Tsuchikane K."/>
            <person name="Katsumata H."/>
            <person name="Yamazaki S."/>
            <person name="Fujita N."/>
        </authorList>
    </citation>
    <scope>NUCLEOTIDE SEQUENCE [LARGE SCALE GENOMIC DNA]</scope>
    <source>
        <strain evidence="1 2">NBRC 100432</strain>
    </source>
</reference>
<protein>
    <submittedName>
        <fullName evidence="1">Uncharacterized protein</fullName>
    </submittedName>
</protein>
<evidence type="ECO:0000313" key="2">
    <source>
        <dbReference type="Proteomes" id="UP000035034"/>
    </source>
</evidence>
<keyword evidence="2" id="KW-1185">Reference proteome</keyword>
<dbReference type="AlphaFoldDB" id="H0R2K8"/>
<proteinExistence type="predicted"/>
<name>H0R2K8_9ACTN</name>
<sequence length="113" mass="12055">MAQPTDGDTIISTDEHAKVMITNRKIVTQPTRWPSLPPSITKAATARPYMTMVVPTVVGGTSKSSTMPPIETGSAATLNDIKTCPKNRQTIGSQERRSVFVAAEGVIVLTLMG</sequence>
<evidence type="ECO:0000313" key="1">
    <source>
        <dbReference type="EMBL" id="GAB19309.1"/>
    </source>
</evidence>
<dbReference type="RefSeq" id="WP_007318644.1">
    <property type="nucleotide sequence ID" value="NZ_BAEH01000080.1"/>
</dbReference>
<dbReference type="EMBL" id="BAEH01000080">
    <property type="protein sequence ID" value="GAB19309.1"/>
    <property type="molecule type" value="Genomic_DNA"/>
</dbReference>
<dbReference type="Proteomes" id="UP000035034">
    <property type="component" value="Unassembled WGS sequence"/>
</dbReference>
<gene>
    <name evidence="1" type="ORF">GOEFS_080_00210</name>
</gene>
<accession>H0R2K8</accession>
<organism evidence="1 2">
    <name type="scientific">Gordonia effusa NBRC 100432</name>
    <dbReference type="NCBI Taxonomy" id="1077974"/>
    <lineage>
        <taxon>Bacteria</taxon>
        <taxon>Bacillati</taxon>
        <taxon>Actinomycetota</taxon>
        <taxon>Actinomycetes</taxon>
        <taxon>Mycobacteriales</taxon>
        <taxon>Gordoniaceae</taxon>
        <taxon>Gordonia</taxon>
    </lineage>
</organism>